<sequence>MISAKIAGNQPKQPEYQPKQLEISQSSRNISQKSWISAKAGVSVKIAKANVIINQPAKQYGLLTF</sequence>
<comment type="caution">
    <text evidence="2">The sequence shown here is derived from an EMBL/GenBank/DDBJ whole genome shotgun (WGS) entry which is preliminary data.</text>
</comment>
<dbReference type="AlphaFoldDB" id="A0A7Y0PM91"/>
<proteinExistence type="predicted"/>
<reference evidence="2 3" key="1">
    <citation type="submission" date="2020-04" db="EMBL/GenBank/DDBJ databases">
        <title>Bacillus sp. UniB3 isolated from commercial digestive syrup.</title>
        <authorList>
            <person name="Thorat V."/>
            <person name="Kirdat K."/>
            <person name="Tiwarekar B."/>
            <person name="Yadav A."/>
        </authorList>
    </citation>
    <scope>NUCLEOTIDE SEQUENCE [LARGE SCALE GENOMIC DNA]</scope>
    <source>
        <strain evidence="2 3">UniB3</strain>
    </source>
</reference>
<dbReference type="EMBL" id="JABBPK010000001">
    <property type="protein sequence ID" value="NMO76219.1"/>
    <property type="molecule type" value="Genomic_DNA"/>
</dbReference>
<protein>
    <submittedName>
        <fullName evidence="2">Uncharacterized protein</fullName>
    </submittedName>
</protein>
<feature type="region of interest" description="Disordered" evidence="1">
    <location>
        <begin position="1"/>
        <end position="23"/>
    </location>
</feature>
<gene>
    <name evidence="2" type="ORF">HHU08_04220</name>
</gene>
<dbReference type="Proteomes" id="UP000588491">
    <property type="component" value="Unassembled WGS sequence"/>
</dbReference>
<keyword evidence="3" id="KW-1185">Reference proteome</keyword>
<dbReference type="RefSeq" id="WP_169187871.1">
    <property type="nucleotide sequence ID" value="NZ_JABBPK010000001.1"/>
</dbReference>
<organism evidence="2 3">
    <name type="scientific">Niallia alba</name>
    <dbReference type="NCBI Taxonomy" id="2729105"/>
    <lineage>
        <taxon>Bacteria</taxon>
        <taxon>Bacillati</taxon>
        <taxon>Bacillota</taxon>
        <taxon>Bacilli</taxon>
        <taxon>Bacillales</taxon>
        <taxon>Bacillaceae</taxon>
        <taxon>Niallia</taxon>
    </lineage>
</organism>
<accession>A0A7Y0PM91</accession>
<evidence type="ECO:0000313" key="3">
    <source>
        <dbReference type="Proteomes" id="UP000588491"/>
    </source>
</evidence>
<evidence type="ECO:0000256" key="1">
    <source>
        <dbReference type="SAM" id="MobiDB-lite"/>
    </source>
</evidence>
<name>A0A7Y0PM91_9BACI</name>
<evidence type="ECO:0000313" key="2">
    <source>
        <dbReference type="EMBL" id="NMO76219.1"/>
    </source>
</evidence>